<evidence type="ECO:0000313" key="1">
    <source>
        <dbReference type="EMBL" id="KAE8009480.1"/>
    </source>
</evidence>
<dbReference type="AlphaFoldDB" id="A0A5N6QT39"/>
<keyword evidence="2" id="KW-1185">Reference proteome</keyword>
<dbReference type="EMBL" id="CM017322">
    <property type="protein sequence ID" value="KAE8009480.1"/>
    <property type="molecule type" value="Genomic_DNA"/>
</dbReference>
<name>A0A5N6QT39_9ROSI</name>
<organism evidence="1 2">
    <name type="scientific">Carpinus fangiana</name>
    <dbReference type="NCBI Taxonomy" id="176857"/>
    <lineage>
        <taxon>Eukaryota</taxon>
        <taxon>Viridiplantae</taxon>
        <taxon>Streptophyta</taxon>
        <taxon>Embryophyta</taxon>
        <taxon>Tracheophyta</taxon>
        <taxon>Spermatophyta</taxon>
        <taxon>Magnoliopsida</taxon>
        <taxon>eudicotyledons</taxon>
        <taxon>Gunneridae</taxon>
        <taxon>Pentapetalae</taxon>
        <taxon>rosids</taxon>
        <taxon>fabids</taxon>
        <taxon>Fagales</taxon>
        <taxon>Betulaceae</taxon>
        <taxon>Carpinus</taxon>
    </lineage>
</organism>
<protein>
    <submittedName>
        <fullName evidence="1">Uncharacterized protein</fullName>
    </submittedName>
</protein>
<gene>
    <name evidence="1" type="ORF">FH972_005917</name>
</gene>
<evidence type="ECO:0000313" key="2">
    <source>
        <dbReference type="Proteomes" id="UP000327013"/>
    </source>
</evidence>
<sequence length="176" mass="19406">MTVNNAQIHYEKIYNDRSAYFPQDFSASVLGVDPDPGSIFGSDLASLPVGAADDGSGPLLVVPSALELVFSTGLVSELSAMPAGSPCPSASTRLGFGLSRSQIWLLEWIKDQLKINEEVKDEDHSAFLKVMEDDFRWINLVAREQGRLEVDEEDIHAISMVACEEGRWEVDEEEDD</sequence>
<dbReference type="Proteomes" id="UP000327013">
    <property type="component" value="Chromosome 2"/>
</dbReference>
<proteinExistence type="predicted"/>
<reference evidence="1 2" key="1">
    <citation type="submission" date="2019-06" db="EMBL/GenBank/DDBJ databases">
        <title>A chromosomal-level reference genome of Carpinus fangiana (Coryloideae, Betulaceae).</title>
        <authorList>
            <person name="Yang X."/>
            <person name="Wang Z."/>
            <person name="Zhang L."/>
            <person name="Hao G."/>
            <person name="Liu J."/>
            <person name="Yang Y."/>
        </authorList>
    </citation>
    <scope>NUCLEOTIDE SEQUENCE [LARGE SCALE GENOMIC DNA]</scope>
    <source>
        <strain evidence="1">Cfa_2016G</strain>
        <tissue evidence="1">Leaf</tissue>
    </source>
</reference>
<accession>A0A5N6QT39</accession>